<proteinExistence type="predicted"/>
<organism evidence="2 3">
    <name type="scientific">Pleuronectes platessa</name>
    <name type="common">European plaice</name>
    <dbReference type="NCBI Taxonomy" id="8262"/>
    <lineage>
        <taxon>Eukaryota</taxon>
        <taxon>Metazoa</taxon>
        <taxon>Chordata</taxon>
        <taxon>Craniata</taxon>
        <taxon>Vertebrata</taxon>
        <taxon>Euteleostomi</taxon>
        <taxon>Actinopterygii</taxon>
        <taxon>Neopterygii</taxon>
        <taxon>Teleostei</taxon>
        <taxon>Neoteleostei</taxon>
        <taxon>Acanthomorphata</taxon>
        <taxon>Carangaria</taxon>
        <taxon>Pleuronectiformes</taxon>
        <taxon>Pleuronectoidei</taxon>
        <taxon>Pleuronectidae</taxon>
        <taxon>Pleuronectes</taxon>
    </lineage>
</organism>
<feature type="compositionally biased region" description="Low complexity" evidence="1">
    <location>
        <begin position="59"/>
        <end position="73"/>
    </location>
</feature>
<accession>A0A9N7VF78</accession>
<evidence type="ECO:0000313" key="2">
    <source>
        <dbReference type="EMBL" id="CAB1451627.1"/>
    </source>
</evidence>
<protein>
    <submittedName>
        <fullName evidence="2">Uncharacterized protein</fullName>
    </submittedName>
</protein>
<gene>
    <name evidence="2" type="ORF">PLEPLA_LOCUS39321</name>
</gene>
<reference evidence="2" key="1">
    <citation type="submission" date="2020-03" db="EMBL/GenBank/DDBJ databases">
        <authorList>
            <person name="Weist P."/>
        </authorList>
    </citation>
    <scope>NUCLEOTIDE SEQUENCE</scope>
</reference>
<dbReference type="Proteomes" id="UP001153269">
    <property type="component" value="Unassembled WGS sequence"/>
</dbReference>
<feature type="region of interest" description="Disordered" evidence="1">
    <location>
        <begin position="50"/>
        <end position="73"/>
    </location>
</feature>
<evidence type="ECO:0000313" key="3">
    <source>
        <dbReference type="Proteomes" id="UP001153269"/>
    </source>
</evidence>
<comment type="caution">
    <text evidence="2">The sequence shown here is derived from an EMBL/GenBank/DDBJ whole genome shotgun (WGS) entry which is preliminary data.</text>
</comment>
<evidence type="ECO:0000256" key="1">
    <source>
        <dbReference type="SAM" id="MobiDB-lite"/>
    </source>
</evidence>
<name>A0A9N7VF78_PLEPL</name>
<dbReference type="AlphaFoldDB" id="A0A9N7VF78"/>
<dbReference type="EMBL" id="CADEAL010004094">
    <property type="protein sequence ID" value="CAB1451627.1"/>
    <property type="molecule type" value="Genomic_DNA"/>
</dbReference>
<keyword evidence="3" id="KW-1185">Reference proteome</keyword>
<sequence length="184" mass="21082">MPTLPPPSYLPSAPSPPFCPTLFTREHVQRLLRRWRRRQADLHERVSMPVQKLPPPLSRHPTTTTSSPFPQPNSVFGHLDKHRRTDRQRGLVDPFHFALKMSDQRCWTKSRQWRTSWRRAQYNNTLTVVTHIPGKNINNHCVRLCCPPVATISVQGSPRGSDQVYLSPGARVVPWPPGQVVIGH</sequence>